<dbReference type="CDD" id="cd00448">
    <property type="entry name" value="YjgF_YER057c_UK114_family"/>
    <property type="match status" value="2"/>
</dbReference>
<accession>A0A1I3BNQ4</accession>
<organism evidence="2 3">
    <name type="scientific">Albimonas pacifica</name>
    <dbReference type="NCBI Taxonomy" id="1114924"/>
    <lineage>
        <taxon>Bacteria</taxon>
        <taxon>Pseudomonadati</taxon>
        <taxon>Pseudomonadota</taxon>
        <taxon>Alphaproteobacteria</taxon>
        <taxon>Rhodobacterales</taxon>
        <taxon>Paracoccaceae</taxon>
        <taxon>Albimonas</taxon>
    </lineage>
</organism>
<dbReference type="SUPFAM" id="SSF55298">
    <property type="entry name" value="YjgF-like"/>
    <property type="match status" value="3"/>
</dbReference>
<dbReference type="InterPro" id="IPR035959">
    <property type="entry name" value="RutC-like_sf"/>
</dbReference>
<proteinExistence type="inferred from homology"/>
<dbReference type="GO" id="GO:0019239">
    <property type="term" value="F:deaminase activity"/>
    <property type="evidence" value="ECO:0007669"/>
    <property type="project" value="TreeGrafter"/>
</dbReference>
<sequence>MLDAIEPTSFPWLDYKKYSFTLGKTTPAGTFLSGASASRFDGAHVVVEGGMADQCRVAWKKIETLMEAAGKSLDDVTRVVEYVPVHALEQYAEAAGVRAEVLGGREITVNTVPVKALLRPDALIEIEASAGVESAGVTKGIVHLPTILPFGADGEIAYKGDVVGQTARIFEIASDMLTMLGLDLSHVVQTIDFLVPEVRGDYRASGKPRFDALGPVYPGAAGIMQPKLLHPDAVVQYDITASRDVPERIHVPGWDRYNNLSYSAGVKAGKMIFGSGFGSMNPATEEVWHDYDVVEQADLIYSSISTMLAVGGASMADMIKTVEYVEEPTLKDYRGVAEVRRKWFGKDFPAATGVVVHGILKREMVIEIVPIAVCPQ</sequence>
<evidence type="ECO:0000313" key="2">
    <source>
        <dbReference type="EMBL" id="SFH63873.1"/>
    </source>
</evidence>
<dbReference type="PANTHER" id="PTHR11803">
    <property type="entry name" value="2-IMINOBUTANOATE/2-IMINOPROPANOATE DEAMINASE RIDA"/>
    <property type="match status" value="1"/>
</dbReference>
<gene>
    <name evidence="2" type="ORF">SAMN05216258_101225</name>
</gene>
<dbReference type="STRING" id="1114924.SAMN05216258_101225"/>
<name>A0A1I3BNQ4_9RHOB</name>
<dbReference type="AlphaFoldDB" id="A0A1I3BNQ4"/>
<dbReference type="EMBL" id="FOQH01000001">
    <property type="protein sequence ID" value="SFH63873.1"/>
    <property type="molecule type" value="Genomic_DNA"/>
</dbReference>
<reference evidence="2 3" key="1">
    <citation type="submission" date="2016-10" db="EMBL/GenBank/DDBJ databases">
        <authorList>
            <person name="de Groot N.N."/>
        </authorList>
    </citation>
    <scope>NUCLEOTIDE SEQUENCE [LARGE SCALE GENOMIC DNA]</scope>
    <source>
        <strain evidence="2 3">CGMCC 1.11030</strain>
    </source>
</reference>
<dbReference type="PANTHER" id="PTHR11803:SF58">
    <property type="entry name" value="PROTEIN HMF1-RELATED"/>
    <property type="match status" value="1"/>
</dbReference>
<protein>
    <submittedName>
        <fullName evidence="2">Enamine deaminase RidA, house cleaning of reactive enamine intermediates, YjgF/YER057c/UK114 family</fullName>
    </submittedName>
</protein>
<comment type="similarity">
    <text evidence="1">Belongs to the RutC family.</text>
</comment>
<dbReference type="Proteomes" id="UP000199377">
    <property type="component" value="Unassembled WGS sequence"/>
</dbReference>
<dbReference type="Gene3D" id="3.30.1330.40">
    <property type="entry name" value="RutC-like"/>
    <property type="match status" value="3"/>
</dbReference>
<evidence type="ECO:0000313" key="3">
    <source>
        <dbReference type="Proteomes" id="UP000199377"/>
    </source>
</evidence>
<dbReference type="GO" id="GO:0005829">
    <property type="term" value="C:cytosol"/>
    <property type="evidence" value="ECO:0007669"/>
    <property type="project" value="TreeGrafter"/>
</dbReference>
<dbReference type="OrthoDB" id="9808943at2"/>
<evidence type="ECO:0000256" key="1">
    <source>
        <dbReference type="ARBA" id="ARBA00010552"/>
    </source>
</evidence>
<dbReference type="Pfam" id="PF01042">
    <property type="entry name" value="Ribonuc_L-PSP"/>
    <property type="match status" value="2"/>
</dbReference>
<keyword evidence="3" id="KW-1185">Reference proteome</keyword>
<dbReference type="RefSeq" id="WP_092856987.1">
    <property type="nucleotide sequence ID" value="NZ_FOQH01000001.1"/>
</dbReference>
<dbReference type="InterPro" id="IPR006175">
    <property type="entry name" value="YjgF/YER057c/UK114"/>
</dbReference>